<dbReference type="Pfam" id="PF13551">
    <property type="entry name" value="HTH_29"/>
    <property type="match status" value="1"/>
</dbReference>
<gene>
    <name evidence="2" type="ORF">SUTMEG_07250</name>
</gene>
<dbReference type="Gene3D" id="1.10.10.10">
    <property type="entry name" value="Winged helix-like DNA-binding domain superfamily/Winged helix DNA-binding domain"/>
    <property type="match status" value="1"/>
</dbReference>
<dbReference type="EMBL" id="AP018786">
    <property type="protein sequence ID" value="BBF22834.1"/>
    <property type="molecule type" value="Genomic_DNA"/>
</dbReference>
<sequence length="100" mass="11274">MRGRPRKFVATLTPEEKERLLSVAHAEATRDRRVERARIILLSNSGHRSVDIAEMLSVSLSTVSKVIKRWSELGADRAIEDMHRSGRPPTKKAAEPDKSE</sequence>
<accession>A0A2Z6I911</accession>
<dbReference type="AlphaFoldDB" id="A0A2Z6I911"/>
<dbReference type="RefSeq" id="WP_170143809.1">
    <property type="nucleotide sequence ID" value="NZ_AP018786.1"/>
</dbReference>
<dbReference type="InterPro" id="IPR009057">
    <property type="entry name" value="Homeodomain-like_sf"/>
</dbReference>
<organism evidence="2 3">
    <name type="scientific">Sutterella megalosphaeroides</name>
    <dbReference type="NCBI Taxonomy" id="2494234"/>
    <lineage>
        <taxon>Bacteria</taxon>
        <taxon>Pseudomonadati</taxon>
        <taxon>Pseudomonadota</taxon>
        <taxon>Betaproteobacteria</taxon>
        <taxon>Burkholderiales</taxon>
        <taxon>Sutterellaceae</taxon>
        <taxon>Sutterella</taxon>
    </lineage>
</organism>
<keyword evidence="3" id="KW-1185">Reference proteome</keyword>
<evidence type="ECO:0000313" key="3">
    <source>
        <dbReference type="Proteomes" id="UP000271003"/>
    </source>
</evidence>
<dbReference type="InterPro" id="IPR036388">
    <property type="entry name" value="WH-like_DNA-bd_sf"/>
</dbReference>
<dbReference type="KEGG" id="sutt:SUTMEG_07250"/>
<evidence type="ECO:0008006" key="4">
    <source>
        <dbReference type="Google" id="ProtNLM"/>
    </source>
</evidence>
<evidence type="ECO:0000313" key="2">
    <source>
        <dbReference type="EMBL" id="BBF22834.1"/>
    </source>
</evidence>
<dbReference type="SUPFAM" id="SSF46689">
    <property type="entry name" value="Homeodomain-like"/>
    <property type="match status" value="1"/>
</dbReference>
<reference evidence="2 3" key="1">
    <citation type="journal article" date="2018" name="Int. J. Syst. Evol. Microbiol.">
        <title>Mesosutterella multiformis gen. nov., sp. nov., a member of the family Sutterellaceae and Sutterella megalosphaeroides sp. nov., isolated from human faeces.</title>
        <authorList>
            <person name="Sakamoto M."/>
            <person name="Ikeyama N."/>
            <person name="Kunihiro T."/>
            <person name="Iino T."/>
            <person name="Yuki M."/>
            <person name="Ohkuma M."/>
        </authorList>
    </citation>
    <scope>NUCLEOTIDE SEQUENCE [LARGE SCALE GENOMIC DNA]</scope>
    <source>
        <strain evidence="2 3">6FBBBH3</strain>
    </source>
</reference>
<dbReference type="Proteomes" id="UP000271003">
    <property type="component" value="Chromosome"/>
</dbReference>
<feature type="region of interest" description="Disordered" evidence="1">
    <location>
        <begin position="77"/>
        <end position="100"/>
    </location>
</feature>
<evidence type="ECO:0000256" key="1">
    <source>
        <dbReference type="SAM" id="MobiDB-lite"/>
    </source>
</evidence>
<proteinExistence type="predicted"/>
<protein>
    <recommendedName>
        <fullName evidence="4">Transposase</fullName>
    </recommendedName>
</protein>
<name>A0A2Z6I911_9BURK</name>